<organism evidence="6 7">
    <name type="scientific">Tenebrionibacter intestinalis</name>
    <dbReference type="NCBI Taxonomy" id="2799638"/>
    <lineage>
        <taxon>Bacteria</taxon>
        <taxon>Pseudomonadati</taxon>
        <taxon>Pseudomonadota</taxon>
        <taxon>Gammaproteobacteria</taxon>
        <taxon>Enterobacterales</taxon>
        <taxon>Enterobacteriaceae</taxon>
        <taxon>Tenebrionibacter/Tenebrionicola group</taxon>
        <taxon>Tenebrionibacter</taxon>
    </lineage>
</organism>
<keyword evidence="2 4" id="KW-0547">Nucleotide-binding</keyword>
<keyword evidence="1" id="KW-0436">Ligase</keyword>
<dbReference type="InterPro" id="IPR011761">
    <property type="entry name" value="ATP-grasp"/>
</dbReference>
<dbReference type="Gene3D" id="3.30.470.20">
    <property type="entry name" value="ATP-grasp fold, B domain"/>
    <property type="match status" value="1"/>
</dbReference>
<dbReference type="Pfam" id="PF02786">
    <property type="entry name" value="CPSase_L_D2"/>
    <property type="match status" value="1"/>
</dbReference>
<dbReference type="EMBL" id="JAEPBH010000032">
    <property type="protein sequence ID" value="MBK4716123.1"/>
    <property type="molecule type" value="Genomic_DNA"/>
</dbReference>
<name>A0A8K0V301_9ENTR</name>
<evidence type="ECO:0000256" key="4">
    <source>
        <dbReference type="PROSITE-ProRule" id="PRU00409"/>
    </source>
</evidence>
<dbReference type="GO" id="GO:0005524">
    <property type="term" value="F:ATP binding"/>
    <property type="evidence" value="ECO:0007669"/>
    <property type="project" value="UniProtKB-UniRule"/>
</dbReference>
<dbReference type="GO" id="GO:0016874">
    <property type="term" value="F:ligase activity"/>
    <property type="evidence" value="ECO:0007669"/>
    <property type="project" value="UniProtKB-KW"/>
</dbReference>
<evidence type="ECO:0000256" key="3">
    <source>
        <dbReference type="ARBA" id="ARBA00022840"/>
    </source>
</evidence>
<gene>
    <name evidence="6" type="ORF">JJB97_12465</name>
</gene>
<reference evidence="6" key="1">
    <citation type="submission" date="2021-01" db="EMBL/GenBank/DDBJ databases">
        <title>Intestinitalea alba gen. nov., sp. nov., a novel genus of the family Enterobacteriaceae, isolated from the gut of the plastic-eating mealworm Tenebrio molitor L.</title>
        <authorList>
            <person name="Yang Y."/>
        </authorList>
    </citation>
    <scope>NUCLEOTIDE SEQUENCE</scope>
    <source>
        <strain evidence="6">BIT-L3</strain>
    </source>
</reference>
<dbReference type="PANTHER" id="PTHR43055">
    <property type="entry name" value="FORMATE-DEPENDENT PHOSPHORIBOSYLGLYCINAMIDE FORMYLTRANSFERASE"/>
    <property type="match status" value="1"/>
</dbReference>
<dbReference type="PANTHER" id="PTHR43055:SF1">
    <property type="entry name" value="FORMATE-DEPENDENT PHOSPHORIBOSYLGLYCINAMIDE FORMYLTRANSFERASE"/>
    <property type="match status" value="1"/>
</dbReference>
<evidence type="ECO:0000256" key="1">
    <source>
        <dbReference type="ARBA" id="ARBA00022598"/>
    </source>
</evidence>
<evidence type="ECO:0000256" key="2">
    <source>
        <dbReference type="ARBA" id="ARBA00022741"/>
    </source>
</evidence>
<keyword evidence="3 4" id="KW-0067">ATP-binding</keyword>
<dbReference type="GO" id="GO:0046872">
    <property type="term" value="F:metal ion binding"/>
    <property type="evidence" value="ECO:0007669"/>
    <property type="project" value="InterPro"/>
</dbReference>
<dbReference type="InterPro" id="IPR005479">
    <property type="entry name" value="CPAse_ATP-bd"/>
</dbReference>
<evidence type="ECO:0000313" key="7">
    <source>
        <dbReference type="Proteomes" id="UP000659047"/>
    </source>
</evidence>
<dbReference type="GO" id="GO:0005829">
    <property type="term" value="C:cytosol"/>
    <property type="evidence" value="ECO:0007669"/>
    <property type="project" value="TreeGrafter"/>
</dbReference>
<dbReference type="AlphaFoldDB" id="A0A8K0V301"/>
<evidence type="ECO:0000313" key="6">
    <source>
        <dbReference type="EMBL" id="MBK4716123.1"/>
    </source>
</evidence>
<dbReference type="PROSITE" id="PS00867">
    <property type="entry name" value="CPSASE_2"/>
    <property type="match status" value="1"/>
</dbReference>
<dbReference type="Proteomes" id="UP000659047">
    <property type="component" value="Unassembled WGS sequence"/>
</dbReference>
<comment type="caution">
    <text evidence="6">The sequence shown here is derived from an EMBL/GenBank/DDBJ whole genome shotgun (WGS) entry which is preliminary data.</text>
</comment>
<dbReference type="SUPFAM" id="SSF56059">
    <property type="entry name" value="Glutathione synthetase ATP-binding domain-like"/>
    <property type="match status" value="1"/>
</dbReference>
<feature type="domain" description="ATP-grasp" evidence="5">
    <location>
        <begin position="111"/>
        <end position="312"/>
    </location>
</feature>
<protein>
    <submittedName>
        <fullName evidence="6">ATP-grasp domain-containing protein</fullName>
    </submittedName>
</protein>
<proteinExistence type="predicted"/>
<accession>A0A8K0V301</accession>
<evidence type="ECO:0000259" key="5">
    <source>
        <dbReference type="PROSITE" id="PS50975"/>
    </source>
</evidence>
<dbReference type="PROSITE" id="PS50975">
    <property type="entry name" value="ATP_GRASP"/>
    <property type="match status" value="1"/>
</dbReference>
<keyword evidence="7" id="KW-1185">Reference proteome</keyword>
<dbReference type="RefSeq" id="WP_238714337.1">
    <property type="nucleotide sequence ID" value="NZ_JAEPBH010000032.1"/>
</dbReference>
<sequence>MNTSTFLCIRSLDITQASPFLQMAWQKIKRTHPHSLLFLKDQPAMATLPPDGAIEGDIDLNAHAVKAVKRVISWSIPNERTIEDVTLLNSIEAIPGPLKAVYKLSDKRATKTLFEQFALPTPAWEILDREFTQGALLKDNFGGKLECDLVSHISFPLIAKPLWDCMGHGIEIIHDERALVQTLCTNAHRNILIESFIDGVLGCVEIIGTPGNYVFQPACYTGQSIHGVCSNFDAIRVSHPDFFKTQLNEDIQSRLCNLLSHISFSGACCVDFIVKGEEIYFLEINPRISGISCLSSAASGINSFEALYLITSGEWCKTRVSEDFIKNGAVQIGGQLADDFSPLLKAEGAKITLFRDEIINVDGVSSRNIIAGGCPETILNILKPIDHTILKWLREISSAGA</sequence>